<evidence type="ECO:0000259" key="3">
    <source>
        <dbReference type="Pfam" id="PF00496"/>
    </source>
</evidence>
<dbReference type="RefSeq" id="WP_254101019.1">
    <property type="nucleotide sequence ID" value="NZ_JANATA010000015.1"/>
</dbReference>
<protein>
    <submittedName>
        <fullName evidence="4">ABC transporter substrate-binding protein</fullName>
    </submittedName>
</protein>
<dbReference type="Gene3D" id="3.10.105.10">
    <property type="entry name" value="Dipeptide-binding Protein, Domain 3"/>
    <property type="match status" value="1"/>
</dbReference>
<gene>
    <name evidence="4" type="ORF">NLF92_09010</name>
</gene>
<dbReference type="Proteomes" id="UP001165413">
    <property type="component" value="Unassembled WGS sequence"/>
</dbReference>
<name>A0AA41X400_9ALTE</name>
<dbReference type="SUPFAM" id="SSF53850">
    <property type="entry name" value="Periplasmic binding protein-like II"/>
    <property type="match status" value="1"/>
</dbReference>
<accession>A0AA41X400</accession>
<keyword evidence="2" id="KW-0732">Signal</keyword>
<dbReference type="EMBL" id="JANATA010000015">
    <property type="protein sequence ID" value="MCP3429081.1"/>
    <property type="molecule type" value="Genomic_DNA"/>
</dbReference>
<organism evidence="4 5">
    <name type="scientific">Opacimonas viscosa</name>
    <dbReference type="NCBI Taxonomy" id="2961944"/>
    <lineage>
        <taxon>Bacteria</taxon>
        <taxon>Pseudomonadati</taxon>
        <taxon>Pseudomonadota</taxon>
        <taxon>Gammaproteobacteria</taxon>
        <taxon>Alteromonadales</taxon>
        <taxon>Alteromonadaceae</taxon>
        <taxon>Opacimonas</taxon>
    </lineage>
</organism>
<reference evidence="4" key="1">
    <citation type="submission" date="2022-07" db="EMBL/GenBank/DDBJ databases">
        <title>Characterization of the Novel Bacterium Alteromonas immobilis LMIT006 and Alteromonas gregis LMIT007.</title>
        <authorList>
            <person name="Lin X."/>
        </authorList>
    </citation>
    <scope>NUCLEOTIDE SEQUENCE</scope>
    <source>
        <strain evidence="4">LMIT007</strain>
    </source>
</reference>
<evidence type="ECO:0000256" key="2">
    <source>
        <dbReference type="ARBA" id="ARBA00022729"/>
    </source>
</evidence>
<dbReference type="Gene3D" id="3.40.190.10">
    <property type="entry name" value="Periplasmic binding protein-like II"/>
    <property type="match status" value="1"/>
</dbReference>
<evidence type="ECO:0000313" key="4">
    <source>
        <dbReference type="EMBL" id="MCP3429081.1"/>
    </source>
</evidence>
<keyword evidence="5" id="KW-1185">Reference proteome</keyword>
<evidence type="ECO:0000313" key="5">
    <source>
        <dbReference type="Proteomes" id="UP001165413"/>
    </source>
</evidence>
<comment type="similarity">
    <text evidence="1">Belongs to the bacterial solute-binding protein 5 family.</text>
</comment>
<dbReference type="InterPro" id="IPR030678">
    <property type="entry name" value="Peptide/Ni-bd"/>
</dbReference>
<dbReference type="GO" id="GO:0042938">
    <property type="term" value="P:dipeptide transport"/>
    <property type="evidence" value="ECO:0007669"/>
    <property type="project" value="TreeGrafter"/>
</dbReference>
<dbReference type="GO" id="GO:0030288">
    <property type="term" value="C:outer membrane-bounded periplasmic space"/>
    <property type="evidence" value="ECO:0007669"/>
    <property type="project" value="TreeGrafter"/>
</dbReference>
<dbReference type="PANTHER" id="PTHR30290:SF38">
    <property type="entry name" value="D,D-DIPEPTIDE-BINDING PERIPLASMIC PROTEIN DDPA-RELATED"/>
    <property type="match status" value="1"/>
</dbReference>
<dbReference type="GO" id="GO:1904680">
    <property type="term" value="F:peptide transmembrane transporter activity"/>
    <property type="evidence" value="ECO:0007669"/>
    <property type="project" value="TreeGrafter"/>
</dbReference>
<dbReference type="Gene3D" id="3.90.76.10">
    <property type="entry name" value="Dipeptide-binding Protein, Domain 1"/>
    <property type="match status" value="1"/>
</dbReference>
<dbReference type="Pfam" id="PF00496">
    <property type="entry name" value="SBP_bac_5"/>
    <property type="match status" value="1"/>
</dbReference>
<feature type="domain" description="Solute-binding protein family 5" evidence="3">
    <location>
        <begin position="94"/>
        <end position="472"/>
    </location>
</feature>
<dbReference type="InterPro" id="IPR000914">
    <property type="entry name" value="SBP_5_dom"/>
</dbReference>
<dbReference type="AlphaFoldDB" id="A0AA41X400"/>
<dbReference type="InterPro" id="IPR039424">
    <property type="entry name" value="SBP_5"/>
</dbReference>
<proteinExistence type="inferred from homology"/>
<dbReference type="PANTHER" id="PTHR30290">
    <property type="entry name" value="PERIPLASMIC BINDING COMPONENT OF ABC TRANSPORTER"/>
    <property type="match status" value="1"/>
</dbReference>
<comment type="caution">
    <text evidence="4">The sequence shown here is derived from an EMBL/GenBank/DDBJ whole genome shotgun (WGS) entry which is preliminary data.</text>
</comment>
<dbReference type="GO" id="GO:0043190">
    <property type="term" value="C:ATP-binding cassette (ABC) transporter complex"/>
    <property type="evidence" value="ECO:0007669"/>
    <property type="project" value="InterPro"/>
</dbReference>
<dbReference type="CDD" id="cd08493">
    <property type="entry name" value="PBP2_DppA_like"/>
    <property type="match status" value="1"/>
</dbReference>
<sequence length="569" mass="64187">MSLGQCPNTAYSRYRSVAIGMLSMFALLGITACSDITEDTVKQQHSSTSGIIYCSESNPGFFNPQIDTSSTTSDASAHQIYSRLLDFDEQTGRIIPGLATSWLVSKDGLTYTFQLRRNVAFHTTEYFQPSRNFNADDVIFSFQRWLDEDHPYHTVNGGLYPYFDSLNLAQTIKSVKRINGYRVEITLYQPDSSFLANLATDFAAILSAQYAAYLSALNKPGDIDYLPIGTGPYRFKEFRKDQFIRYSQHPQYWQQTERPEHLIFDITPSSSLRFAKLITGECDTIAYPSQTELEVMQANPRITVQEEPGLNIGFWAFNTSKAPFNDPKVRRALALAIDKSTILDAIYFNSATRARSIVPPASWAFSPNITDLNYNPVEARRLLKEAGYANGFNMNLFAMPVVRDYNPDAPRMAELIRSYLADINIAVDIQTSDWDKFRADLSAGKHDSVLIGWSADNGDPDNFYRPLLTCSAIPSGTNRAMWCHPEFDAIVNAAIATNDIDERKAYYQTANEIIAREIPLTPIAHAFRYRVHNNNIKGLTINPYGGIRFANVQKTPKVQQVQKPQQESR</sequence>
<dbReference type="PIRSF" id="PIRSF002741">
    <property type="entry name" value="MppA"/>
    <property type="match status" value="1"/>
</dbReference>
<evidence type="ECO:0000256" key="1">
    <source>
        <dbReference type="ARBA" id="ARBA00005695"/>
    </source>
</evidence>